<feature type="transmembrane region" description="Helical" evidence="1">
    <location>
        <begin position="52"/>
        <end position="76"/>
    </location>
</feature>
<keyword evidence="1" id="KW-0472">Membrane</keyword>
<reference evidence="2" key="1">
    <citation type="submission" date="2023-06" db="EMBL/GenBank/DDBJ databases">
        <title>Genome-scale phylogeny and comparative genomics of the fungal order Sordariales.</title>
        <authorList>
            <consortium name="Lawrence Berkeley National Laboratory"/>
            <person name="Hensen N."/>
            <person name="Bonometti L."/>
            <person name="Westerberg I."/>
            <person name="Brannstrom I.O."/>
            <person name="Guillou S."/>
            <person name="Cros-Aarteil S."/>
            <person name="Calhoun S."/>
            <person name="Haridas S."/>
            <person name="Kuo A."/>
            <person name="Mondo S."/>
            <person name="Pangilinan J."/>
            <person name="Riley R."/>
            <person name="LaButti K."/>
            <person name="Andreopoulos B."/>
            <person name="Lipzen A."/>
            <person name="Chen C."/>
            <person name="Yanf M."/>
            <person name="Daum C."/>
            <person name="Ng V."/>
            <person name="Clum A."/>
            <person name="Steindorff A."/>
            <person name="Ohm R."/>
            <person name="Martin F."/>
            <person name="Silar P."/>
            <person name="Natvig D."/>
            <person name="Lalanne C."/>
            <person name="Gautier V."/>
            <person name="Ament-velasquez S.L."/>
            <person name="Kruys A."/>
            <person name="Hutchinson M.I."/>
            <person name="Powell A.J."/>
            <person name="Barry K."/>
            <person name="Miller A.N."/>
            <person name="Grigoriev I.V."/>
            <person name="Debuchy R."/>
            <person name="Gladieux P."/>
            <person name="Thoren M.H."/>
            <person name="Johannesson H."/>
        </authorList>
    </citation>
    <scope>NUCLEOTIDE SEQUENCE</scope>
    <source>
        <strain evidence="2">SMH3187-1</strain>
    </source>
</reference>
<evidence type="ECO:0000256" key="1">
    <source>
        <dbReference type="SAM" id="Phobius"/>
    </source>
</evidence>
<protein>
    <submittedName>
        <fullName evidence="2">Uncharacterized protein</fullName>
    </submittedName>
</protein>
<dbReference type="Proteomes" id="UP001172155">
    <property type="component" value="Unassembled WGS sequence"/>
</dbReference>
<organism evidence="2 3">
    <name type="scientific">Schizothecium vesticola</name>
    <dbReference type="NCBI Taxonomy" id="314040"/>
    <lineage>
        <taxon>Eukaryota</taxon>
        <taxon>Fungi</taxon>
        <taxon>Dikarya</taxon>
        <taxon>Ascomycota</taxon>
        <taxon>Pezizomycotina</taxon>
        <taxon>Sordariomycetes</taxon>
        <taxon>Sordariomycetidae</taxon>
        <taxon>Sordariales</taxon>
        <taxon>Schizotheciaceae</taxon>
        <taxon>Schizothecium</taxon>
    </lineage>
</organism>
<name>A0AA40EUM3_9PEZI</name>
<proteinExistence type="predicted"/>
<accession>A0AA40EUM3</accession>
<dbReference type="InterPro" id="IPR021514">
    <property type="entry name" value="DUF3176"/>
</dbReference>
<dbReference type="EMBL" id="JAUKUD010000004">
    <property type="protein sequence ID" value="KAK0745749.1"/>
    <property type="molecule type" value="Genomic_DNA"/>
</dbReference>
<keyword evidence="1" id="KW-0812">Transmembrane</keyword>
<dbReference type="Pfam" id="PF11374">
    <property type="entry name" value="DUF3176"/>
    <property type="match status" value="1"/>
</dbReference>
<keyword evidence="1" id="KW-1133">Transmembrane helix</keyword>
<feature type="transmembrane region" description="Helical" evidence="1">
    <location>
        <begin position="552"/>
        <end position="575"/>
    </location>
</feature>
<dbReference type="PANTHER" id="PTHR35394">
    <property type="entry name" value="DUF3176 DOMAIN-CONTAINING PROTEIN"/>
    <property type="match status" value="1"/>
</dbReference>
<comment type="caution">
    <text evidence="2">The sequence shown here is derived from an EMBL/GenBank/DDBJ whole genome shotgun (WGS) entry which is preliminary data.</text>
</comment>
<gene>
    <name evidence="2" type="ORF">B0T18DRAFT_446428</name>
</gene>
<sequence>MSRLHTSRSSIRKCRSFPPRNLKANHYHLRLGRNRQHLSHNRIQRLPARDTWAWEVASMTLSLISMAAIVILLVKYDGRAFPSVPGDISLNAIVATLSTISKTSLIFSVSAVLGQLKWDWCEQQPRPLEDLDTFDQASRGPLGATKLLLGGTARSVASIGAVIMILALALDPFVQQVVGTAQEESYISSDDVWIERQTTPSYYPQYYADHDSEYLDMLNGAFWNDAAVYNRPAHCPSGNCRFESFDTLEFCVDSEIITDFDSLRLKNCSPEWDREEFATMTEAYTINFPKSTIGWMVDFEGDTLPQWNLSNSRLKVRNVLARMGSARVHIPPRTPDFRNIKVEWVETAFLTLCQTTRTVTVTNGVTTSVITNQTFGEVYKDDSVHLGLPTENGYQYPAECWSAVADGSRRSPDKSRPVINTPGGINITVDPTTMNFCASYLPWGGDMWRRIISFYKATKTIYRPQGAPANDGWRLATDLGDGRVNARLMDQPSFYTSYFAAEDTHKRVQTHTLGAVFRSVAAALNNFTLARSTEEPVRGSVRLVVTIIKVRWPWLVLPLVVEALGLGLLVLATVFSKRRVAGLWKDSLLAVLYHGLDREDGRLHGESARTMTDMKMMARGTRLGLVAKTTTGGRKIVLSSK</sequence>
<dbReference type="PANTHER" id="PTHR35394:SF5">
    <property type="entry name" value="DUF3176 DOMAIN-CONTAINING PROTEIN"/>
    <property type="match status" value="1"/>
</dbReference>
<keyword evidence="3" id="KW-1185">Reference proteome</keyword>
<evidence type="ECO:0000313" key="3">
    <source>
        <dbReference type="Proteomes" id="UP001172155"/>
    </source>
</evidence>
<dbReference type="AlphaFoldDB" id="A0AA40EUM3"/>
<evidence type="ECO:0000313" key="2">
    <source>
        <dbReference type="EMBL" id="KAK0745749.1"/>
    </source>
</evidence>